<name>A0ACC2HNP1_DALPE</name>
<evidence type="ECO:0000313" key="1">
    <source>
        <dbReference type="EMBL" id="KAJ8017315.1"/>
    </source>
</evidence>
<gene>
    <name evidence="1" type="ORF">DPEC_G00016600</name>
</gene>
<protein>
    <submittedName>
        <fullName evidence="1">Uncharacterized protein</fullName>
    </submittedName>
</protein>
<dbReference type="EMBL" id="CM055728">
    <property type="protein sequence ID" value="KAJ8017315.1"/>
    <property type="molecule type" value="Genomic_DNA"/>
</dbReference>
<dbReference type="Proteomes" id="UP001157502">
    <property type="component" value="Chromosome 1"/>
</dbReference>
<keyword evidence="2" id="KW-1185">Reference proteome</keyword>
<sequence length="600" mass="67496">MDVALVDFESLDDINSNLEKDLQSPAFLDETTALTVNMPPGHSSSTDSQHLSSLPNLTSSPRNHHPSLHHCSPYRRNTSPSPSTSPNTKGGNQSPKMPAEDWKERSSCASMMTNWKLLLGSETQIQSEIIFSRLAKDCCEDLFVDKRGLDDGEQKVIINIAGLRFETQLKTLDQFPETLLGDAMKRMDYFDPMRNEYFFDRNRPSFDGILYYYQSGGKIRRPANVPLDVFADEMMFYELGNDAMEQFREDEGFIKEVEIPLPTNEVHRQFWLLFEYPESSNAARGVALVSVFVIVISIIIFCMETLPEFRDNTLDPVMPTSVMQVMPSSGNQLPRGFGSMFPPSATPKTITTTFSDPFFVIETACIVWFFFELVVRFVVCPSKRDFFHNLMNIIDIVSIIPYFVTLVTELVTTPEQNSNQNMSLAILRIIRLVRVFRIFKLSRHSKGLQILGQTLKASMRELGLLIFFLFIGVILFSSAIYFAEVDEPSTQFVSIPEGFWWAVVTMTTVGYGDMCPITVGGKMVGTLCAIAGVLTIALPVPVIVSNFNYFYHRETEAEDKQPMANAVDLAMKIQTGSKQGSSSSLNKANGTWQSEKMSGL</sequence>
<reference evidence="1" key="1">
    <citation type="submission" date="2021-05" db="EMBL/GenBank/DDBJ databases">
        <authorList>
            <person name="Pan Q."/>
            <person name="Jouanno E."/>
            <person name="Zahm M."/>
            <person name="Klopp C."/>
            <person name="Cabau C."/>
            <person name="Louis A."/>
            <person name="Berthelot C."/>
            <person name="Parey E."/>
            <person name="Roest Crollius H."/>
            <person name="Montfort J."/>
            <person name="Robinson-Rechavi M."/>
            <person name="Bouchez O."/>
            <person name="Lampietro C."/>
            <person name="Lopez Roques C."/>
            <person name="Donnadieu C."/>
            <person name="Postlethwait J."/>
            <person name="Bobe J."/>
            <person name="Dillon D."/>
            <person name="Chandos A."/>
            <person name="von Hippel F."/>
            <person name="Guiguen Y."/>
        </authorList>
    </citation>
    <scope>NUCLEOTIDE SEQUENCE</scope>
    <source>
        <strain evidence="1">YG-Jan2019</strain>
    </source>
</reference>
<organism evidence="1 2">
    <name type="scientific">Dallia pectoralis</name>
    <name type="common">Alaska blackfish</name>
    <dbReference type="NCBI Taxonomy" id="75939"/>
    <lineage>
        <taxon>Eukaryota</taxon>
        <taxon>Metazoa</taxon>
        <taxon>Chordata</taxon>
        <taxon>Craniata</taxon>
        <taxon>Vertebrata</taxon>
        <taxon>Euteleostomi</taxon>
        <taxon>Actinopterygii</taxon>
        <taxon>Neopterygii</taxon>
        <taxon>Teleostei</taxon>
        <taxon>Protacanthopterygii</taxon>
        <taxon>Esociformes</taxon>
        <taxon>Umbridae</taxon>
        <taxon>Dallia</taxon>
    </lineage>
</organism>
<accession>A0ACC2HNP1</accession>
<proteinExistence type="predicted"/>
<comment type="caution">
    <text evidence="1">The sequence shown here is derived from an EMBL/GenBank/DDBJ whole genome shotgun (WGS) entry which is preliminary data.</text>
</comment>
<evidence type="ECO:0000313" key="2">
    <source>
        <dbReference type="Proteomes" id="UP001157502"/>
    </source>
</evidence>